<organism evidence="2">
    <name type="scientific">Pongo abelii</name>
    <name type="common">Sumatran orangutan</name>
    <name type="synonym">Pongo pygmaeus abelii</name>
    <dbReference type="NCBI Taxonomy" id="9601"/>
    <lineage>
        <taxon>Eukaryota</taxon>
        <taxon>Metazoa</taxon>
        <taxon>Chordata</taxon>
        <taxon>Craniata</taxon>
        <taxon>Vertebrata</taxon>
        <taxon>Euteleostomi</taxon>
        <taxon>Mammalia</taxon>
        <taxon>Eutheria</taxon>
        <taxon>Euarchontoglires</taxon>
        <taxon>Primates</taxon>
        <taxon>Haplorrhini</taxon>
        <taxon>Catarrhini</taxon>
        <taxon>Hominidae</taxon>
        <taxon>Pongo</taxon>
    </lineage>
</organism>
<dbReference type="GO" id="GO:0007018">
    <property type="term" value="P:microtubule-based movement"/>
    <property type="evidence" value="ECO:0007669"/>
    <property type="project" value="InterPro"/>
</dbReference>
<dbReference type="Pfam" id="PF25007">
    <property type="entry name" value="DYH2-5-8_CC"/>
    <property type="match status" value="1"/>
</dbReference>
<dbReference type="InterPro" id="IPR026983">
    <property type="entry name" value="DHC"/>
</dbReference>
<dbReference type="InterPro" id="IPR056759">
    <property type="entry name" value="DYH2-5-8_CC"/>
</dbReference>
<accession>A0A2J8RWD5</accession>
<dbReference type="GO" id="GO:0051959">
    <property type="term" value="F:dynein light intermediate chain binding"/>
    <property type="evidence" value="ECO:0007669"/>
    <property type="project" value="InterPro"/>
</dbReference>
<dbReference type="PANTHER" id="PTHR46961">
    <property type="entry name" value="DYNEIN HEAVY CHAIN 1, AXONEMAL-LIKE PROTEIN"/>
    <property type="match status" value="1"/>
</dbReference>
<reference evidence="2" key="1">
    <citation type="submission" date="2017-12" db="EMBL/GenBank/DDBJ databases">
        <title>High-resolution comparative analysis of great ape genomes.</title>
        <authorList>
            <person name="Pollen A."/>
            <person name="Hastie A."/>
            <person name="Hormozdiari F."/>
            <person name="Dougherty M."/>
            <person name="Liu R."/>
            <person name="Chaisson M."/>
            <person name="Hoppe E."/>
            <person name="Hill C."/>
            <person name="Pang A."/>
            <person name="Hillier L."/>
            <person name="Baker C."/>
            <person name="Armstrong J."/>
            <person name="Shendure J."/>
            <person name="Paten B."/>
            <person name="Wilson R."/>
            <person name="Chao H."/>
            <person name="Schneider V."/>
            <person name="Ventura M."/>
            <person name="Kronenberg Z."/>
            <person name="Murali S."/>
            <person name="Gordon D."/>
            <person name="Cantsilieris S."/>
            <person name="Munson K."/>
            <person name="Nelson B."/>
            <person name="Raja A."/>
            <person name="Underwood J."/>
            <person name="Diekhans M."/>
            <person name="Fiddes I."/>
            <person name="Haussler D."/>
            <person name="Eichler E."/>
        </authorList>
    </citation>
    <scope>NUCLEOTIDE SEQUENCE [LARGE SCALE GENOMIC DNA]</scope>
    <source>
        <strain evidence="2">Susie</strain>
    </source>
</reference>
<dbReference type="AlphaFoldDB" id="A0A2J8RWD5"/>
<evidence type="ECO:0000313" key="2">
    <source>
        <dbReference type="EMBL" id="PNJ12844.1"/>
    </source>
</evidence>
<evidence type="ECO:0000259" key="1">
    <source>
        <dbReference type="Pfam" id="PF25007"/>
    </source>
</evidence>
<name>A0A2J8RWD5_PONAB</name>
<feature type="non-terminal residue" evidence="2">
    <location>
        <position position="1"/>
    </location>
</feature>
<dbReference type="GO" id="GO:0045505">
    <property type="term" value="F:dynein intermediate chain binding"/>
    <property type="evidence" value="ECO:0007669"/>
    <property type="project" value="InterPro"/>
</dbReference>
<gene>
    <name evidence="2" type="ORF">CR201_G0048053</name>
</gene>
<comment type="caution">
    <text evidence="2">The sequence shown here is derived from an EMBL/GenBank/DDBJ whole genome shotgun (WGS) entry which is preliminary data.</text>
</comment>
<protein>
    <submittedName>
        <fullName evidence="2">DNAH2 isoform 4</fullName>
    </submittedName>
</protein>
<proteinExistence type="predicted"/>
<sequence>DEDIKKIQTQISSGMTNNASLLQNYLKTWDMYREIWEINKDSFIRRYQRLNPPVSSFDADIARYTEVANNVQKEETVTNIQFVLLDCSHLKFSLVQHCNEWQNKFTTLLREMAAGRLLELHTYLKENAEKISHPPQTLEELGVSLQLMDALQHDLANLETQIPPIHEQFAILEKYEVPVEDSVLEMLDSLNGEWVVFQQTLLDSEQMLKKHKEKFKTGLIHSADDFKKKAHTLLEDFEFKGARCPPANLGDHKRLGGELE</sequence>
<dbReference type="GO" id="GO:0030286">
    <property type="term" value="C:dynein complex"/>
    <property type="evidence" value="ECO:0007669"/>
    <property type="project" value="InterPro"/>
</dbReference>
<feature type="domain" description="Dynein axonemal heavy chain 2/5/8 coiled-coil" evidence="1">
    <location>
        <begin position="103"/>
        <end position="219"/>
    </location>
</feature>
<dbReference type="EMBL" id="NDHI03003640">
    <property type="protein sequence ID" value="PNJ12844.1"/>
    <property type="molecule type" value="Genomic_DNA"/>
</dbReference>
<dbReference type="PANTHER" id="PTHR46961:SF8">
    <property type="entry name" value="DYNEIN AXONEMAL HEAVY CHAIN 7"/>
    <property type="match status" value="1"/>
</dbReference>